<evidence type="ECO:0000313" key="2">
    <source>
        <dbReference type="Proteomes" id="UP001267290"/>
    </source>
</evidence>
<organism evidence="1 2">
    <name type="scientific">Paenibacillus qinlingensis</name>
    <dbReference type="NCBI Taxonomy" id="1837343"/>
    <lineage>
        <taxon>Bacteria</taxon>
        <taxon>Bacillati</taxon>
        <taxon>Bacillota</taxon>
        <taxon>Bacilli</taxon>
        <taxon>Bacillales</taxon>
        <taxon>Paenibacillaceae</taxon>
        <taxon>Paenibacillus</taxon>
    </lineage>
</organism>
<evidence type="ECO:0000313" key="1">
    <source>
        <dbReference type="EMBL" id="MDR6555432.1"/>
    </source>
</evidence>
<dbReference type="EMBL" id="JAVDSB010000030">
    <property type="protein sequence ID" value="MDR6555432.1"/>
    <property type="molecule type" value="Genomic_DNA"/>
</dbReference>
<reference evidence="1 2" key="1">
    <citation type="submission" date="2023-07" db="EMBL/GenBank/DDBJ databases">
        <title>Sorghum-associated microbial communities from plants grown in Nebraska, USA.</title>
        <authorList>
            <person name="Schachtman D."/>
        </authorList>
    </citation>
    <scope>NUCLEOTIDE SEQUENCE [LARGE SCALE GENOMIC DNA]</scope>
    <source>
        <strain evidence="1 2">CC258</strain>
    </source>
</reference>
<name>A0ABU1P6P8_9BACL</name>
<dbReference type="InterPro" id="IPR056209">
    <property type="entry name" value="SU10_adaptor"/>
</dbReference>
<accession>A0ABU1P6P8</accession>
<dbReference type="RefSeq" id="WP_310502766.1">
    <property type="nucleotide sequence ID" value="NZ_JAVDSB010000030.1"/>
</dbReference>
<protein>
    <submittedName>
        <fullName evidence="1">Uncharacterized protein</fullName>
    </submittedName>
</protein>
<dbReference type="Proteomes" id="UP001267290">
    <property type="component" value="Unassembled WGS sequence"/>
</dbReference>
<proteinExistence type="predicted"/>
<gene>
    <name evidence="1" type="ORF">J2736_006694</name>
</gene>
<sequence>MPTRQQILNDVNLRYRNTFTTDQKNVWANEEELELFEVFEIDAPPYAFTTVAGEELYPIPQEVDIDKIKVVTYQMTDSALPPPPVFREVRFKRNDDNEFVGQADLWYTIISDAFYFNIPGGSLDDRVIYIYHDKDPQEWNTSNLSSSPDTPTRYQEILKLGILKRICAARKDAQMQSNYDAEYEQKINELMWRMKMSEPEFITPVDFMPSSPRLYRGTNWGRWPTTSP</sequence>
<keyword evidence="2" id="KW-1185">Reference proteome</keyword>
<dbReference type="Pfam" id="PF24175">
    <property type="entry name" value="SU10_adaptor"/>
    <property type="match status" value="1"/>
</dbReference>
<comment type="caution">
    <text evidence="1">The sequence shown here is derived from an EMBL/GenBank/DDBJ whole genome shotgun (WGS) entry which is preliminary data.</text>
</comment>